<protein>
    <submittedName>
        <fullName evidence="3">Uncharacterized protein</fullName>
    </submittedName>
</protein>
<evidence type="ECO:0000313" key="3">
    <source>
        <dbReference type="EMBL" id="RUS80874.1"/>
    </source>
</evidence>
<dbReference type="AlphaFoldDB" id="A0A3S1BHJ7"/>
<feature type="coiled-coil region" evidence="1">
    <location>
        <begin position="15"/>
        <end position="71"/>
    </location>
</feature>
<feature type="region of interest" description="Disordered" evidence="2">
    <location>
        <begin position="100"/>
        <end position="122"/>
    </location>
</feature>
<evidence type="ECO:0000313" key="4">
    <source>
        <dbReference type="Proteomes" id="UP000271974"/>
    </source>
</evidence>
<feature type="compositionally biased region" description="Polar residues" evidence="2">
    <location>
        <begin position="494"/>
        <end position="508"/>
    </location>
</feature>
<dbReference type="EMBL" id="RQTK01000368">
    <property type="protein sequence ID" value="RUS80874.1"/>
    <property type="molecule type" value="Genomic_DNA"/>
</dbReference>
<accession>A0A3S1BHJ7</accession>
<evidence type="ECO:0000256" key="2">
    <source>
        <dbReference type="SAM" id="MobiDB-lite"/>
    </source>
</evidence>
<organism evidence="3 4">
    <name type="scientific">Elysia chlorotica</name>
    <name type="common">Eastern emerald elysia</name>
    <name type="synonym">Sea slug</name>
    <dbReference type="NCBI Taxonomy" id="188477"/>
    <lineage>
        <taxon>Eukaryota</taxon>
        <taxon>Metazoa</taxon>
        <taxon>Spiralia</taxon>
        <taxon>Lophotrochozoa</taxon>
        <taxon>Mollusca</taxon>
        <taxon>Gastropoda</taxon>
        <taxon>Heterobranchia</taxon>
        <taxon>Euthyneura</taxon>
        <taxon>Panpulmonata</taxon>
        <taxon>Sacoglossa</taxon>
        <taxon>Placobranchoidea</taxon>
        <taxon>Plakobranchidae</taxon>
        <taxon>Elysia</taxon>
    </lineage>
</organism>
<gene>
    <name evidence="3" type="ORF">EGW08_011345</name>
</gene>
<name>A0A3S1BHJ7_ELYCH</name>
<keyword evidence="1" id="KW-0175">Coiled coil</keyword>
<feature type="compositionally biased region" description="Polar residues" evidence="2">
    <location>
        <begin position="108"/>
        <end position="122"/>
    </location>
</feature>
<feature type="region of interest" description="Disordered" evidence="2">
    <location>
        <begin position="456"/>
        <end position="527"/>
    </location>
</feature>
<dbReference type="OrthoDB" id="6109359at2759"/>
<comment type="caution">
    <text evidence="3">The sequence shown here is derived from an EMBL/GenBank/DDBJ whole genome shotgun (WGS) entry which is preliminary data.</text>
</comment>
<proteinExistence type="predicted"/>
<keyword evidence="4" id="KW-1185">Reference proteome</keyword>
<reference evidence="3 4" key="1">
    <citation type="submission" date="2019-01" db="EMBL/GenBank/DDBJ databases">
        <title>A draft genome assembly of the solar-powered sea slug Elysia chlorotica.</title>
        <authorList>
            <person name="Cai H."/>
            <person name="Li Q."/>
            <person name="Fang X."/>
            <person name="Li J."/>
            <person name="Curtis N.E."/>
            <person name="Altenburger A."/>
            <person name="Shibata T."/>
            <person name="Feng M."/>
            <person name="Maeda T."/>
            <person name="Schwartz J.A."/>
            <person name="Shigenobu S."/>
            <person name="Lundholm N."/>
            <person name="Nishiyama T."/>
            <person name="Yang H."/>
            <person name="Hasebe M."/>
            <person name="Li S."/>
            <person name="Pierce S.K."/>
            <person name="Wang J."/>
        </authorList>
    </citation>
    <scope>NUCLEOTIDE SEQUENCE [LARGE SCALE GENOMIC DNA]</scope>
    <source>
        <strain evidence="3">EC2010</strain>
        <tissue evidence="3">Whole organism of an adult</tissue>
    </source>
</reference>
<dbReference type="Proteomes" id="UP000271974">
    <property type="component" value="Unassembled WGS sequence"/>
</dbReference>
<evidence type="ECO:0000256" key="1">
    <source>
        <dbReference type="SAM" id="Coils"/>
    </source>
</evidence>
<sequence length="591" mass="66962">MRKKIVVQIQDEIHVERDKRRQAELKMEMMEWENTHLRRLRKDLAVKDGTIETLEASLKEKDEIHDKLFRENVILPKTIAEARAREYEILHTKVQKYEKEADAKRNIESPNKLSKNNSVQLASNQPHYEDTKAPMKTIFQTQRQPEFGSSETCLLSDWDKSPSSTGSAMPPMLFASNLIDRTKTLLYSSKNWSNSSEKARIGEQVGEHYCKKEGSVQRDDWEKIQMGVKSPNLPSQAFSFKQNNNVDQQSLHTNRLSAVPGPFSEYSSHPLCNVEYDPGPLIPFTTFCNDDFPKGTQESDHKTAARRANTVTDQSGICERSFADKMFSRYQDGEVEDACCKSVSDGSIFASCGSDISDDDNRNVSRSLNHSYLTGHSRKHITSAATAKPFRRNTSPDMAVPLKRNMSKVRSRSKVKELHYEYSSFPNPVSKFNSAFEKNFYSREIVLSENTTSHAEIEAKQQFDTSYSEGRARPRRRMEIPRSQPPVTPDLRSSRGSEPISTAGNLGSQAPLPDMLLSENRPTLPPSHASSVIVNQAPNMKMYKKCTDPRQITYPISDYQAVSQMVDVNQSSTIARDADSEESWIVIGPPI</sequence>